<organism evidence="3 4">
    <name type="scientific">Peribacillus loiseleuriae</name>
    <dbReference type="NCBI Taxonomy" id="1679170"/>
    <lineage>
        <taxon>Bacteria</taxon>
        <taxon>Bacillati</taxon>
        <taxon>Bacillota</taxon>
        <taxon>Bacilli</taxon>
        <taxon>Bacillales</taxon>
        <taxon>Bacillaceae</taxon>
        <taxon>Peribacillus</taxon>
    </lineage>
</organism>
<name>A0A0K9GSX9_9BACI</name>
<protein>
    <submittedName>
        <fullName evidence="3">RNA-binding protein S4</fullName>
    </submittedName>
</protein>
<dbReference type="InterPro" id="IPR040591">
    <property type="entry name" value="RqcP2_RBD"/>
</dbReference>
<dbReference type="InterPro" id="IPR012677">
    <property type="entry name" value="Nucleotide-bd_a/b_plait_sf"/>
</dbReference>
<dbReference type="Pfam" id="PF17774">
    <property type="entry name" value="YlmH_RBD"/>
    <property type="match status" value="1"/>
</dbReference>
<dbReference type="STRING" id="1679170.AC625_07360"/>
<dbReference type="SUPFAM" id="SSF55174">
    <property type="entry name" value="Alpha-L RNA-binding motif"/>
    <property type="match status" value="1"/>
</dbReference>
<dbReference type="PANTHER" id="PTHR13633">
    <property type="entry name" value="MITOCHONDRIAL TRANSCRIPTION RESCUE FACTOR 1"/>
    <property type="match status" value="1"/>
</dbReference>
<dbReference type="EMBL" id="LFZW01000001">
    <property type="protein sequence ID" value="KMY49372.1"/>
    <property type="molecule type" value="Genomic_DNA"/>
</dbReference>
<keyword evidence="1" id="KW-0694">RNA-binding</keyword>
<dbReference type="PROSITE" id="PS50889">
    <property type="entry name" value="S4"/>
    <property type="match status" value="1"/>
</dbReference>
<gene>
    <name evidence="3" type="ORF">AC625_07360</name>
</gene>
<dbReference type="Gene3D" id="3.30.70.330">
    <property type="match status" value="1"/>
</dbReference>
<dbReference type="Gene3D" id="3.30.1370.160">
    <property type="match status" value="1"/>
</dbReference>
<evidence type="ECO:0000313" key="3">
    <source>
        <dbReference type="EMBL" id="KMY49372.1"/>
    </source>
</evidence>
<dbReference type="InterPro" id="IPR048443">
    <property type="entry name" value="RqcP2_N"/>
</dbReference>
<dbReference type="Pfam" id="PF01479">
    <property type="entry name" value="S4"/>
    <property type="match status" value="1"/>
</dbReference>
<sequence length="257" mass="29383">MNIYQHFRPEEKEFIDHALGWIEAVKQNYSPRLTDFLNPREQQILLALVGNEAAALLQFFGGSEAVERKRALIYPDYYLPEEADYQLTLYEISYPKKFISLEHRHVLGTLMSLGLKREKFGDILVDGQNIQFIAASEIEDYLTANLEKMGKASVSIKRLSLTEIIVKQENWEEQSYTVSSLRLDVLLAAFTNLSRQKAQTLLAAGKIKVNFKSTEQGSMECREGDTLSVRGFGRAKILSIDGKTKKEKWRISIGRKK</sequence>
<accession>A0A0K9GSX9</accession>
<evidence type="ECO:0000256" key="1">
    <source>
        <dbReference type="PROSITE-ProRule" id="PRU00182"/>
    </source>
</evidence>
<keyword evidence="4" id="KW-1185">Reference proteome</keyword>
<dbReference type="AlphaFoldDB" id="A0A0K9GSX9"/>
<dbReference type="PANTHER" id="PTHR13633:SF3">
    <property type="entry name" value="MITOCHONDRIAL TRANSCRIPTION RESCUE FACTOR 1"/>
    <property type="match status" value="1"/>
</dbReference>
<feature type="domain" description="RNA-binding S4" evidence="2">
    <location>
        <begin position="181"/>
        <end position="238"/>
    </location>
</feature>
<dbReference type="CDD" id="cd00165">
    <property type="entry name" value="S4"/>
    <property type="match status" value="1"/>
</dbReference>
<dbReference type="OrthoDB" id="9812787at2"/>
<dbReference type="PATRIC" id="fig|1679170.3.peg.1581"/>
<dbReference type="InterPro" id="IPR036986">
    <property type="entry name" value="S4_RNA-bd_sf"/>
</dbReference>
<dbReference type="RefSeq" id="WP_049680704.1">
    <property type="nucleotide sequence ID" value="NZ_LFZW01000001.1"/>
</dbReference>
<dbReference type="InterPro" id="IPR002942">
    <property type="entry name" value="S4_RNA-bd"/>
</dbReference>
<dbReference type="Pfam" id="PF21278">
    <property type="entry name" value="YlmH_1st"/>
    <property type="match status" value="1"/>
</dbReference>
<evidence type="ECO:0000259" key="2">
    <source>
        <dbReference type="SMART" id="SM00363"/>
    </source>
</evidence>
<proteinExistence type="predicted"/>
<dbReference type="Gene3D" id="3.10.290.10">
    <property type="entry name" value="RNA-binding S4 domain"/>
    <property type="match status" value="1"/>
</dbReference>
<evidence type="ECO:0000313" key="4">
    <source>
        <dbReference type="Proteomes" id="UP000037146"/>
    </source>
</evidence>
<comment type="caution">
    <text evidence="3">The sequence shown here is derived from an EMBL/GenBank/DDBJ whole genome shotgun (WGS) entry which is preliminary data.</text>
</comment>
<reference evidence="4" key="1">
    <citation type="submission" date="2015-07" db="EMBL/GenBank/DDBJ databases">
        <title>Genome sequencing project for genomic taxonomy and phylogenomics of Bacillus-like bacteria.</title>
        <authorList>
            <person name="Liu B."/>
            <person name="Wang J."/>
            <person name="Zhu Y."/>
            <person name="Liu G."/>
            <person name="Chen Q."/>
            <person name="Chen Z."/>
            <person name="Lan J."/>
            <person name="Che J."/>
            <person name="Ge C."/>
            <person name="Shi H."/>
            <person name="Pan Z."/>
            <person name="Liu X."/>
        </authorList>
    </citation>
    <scope>NUCLEOTIDE SEQUENCE [LARGE SCALE GENOMIC DNA]</scope>
    <source>
        <strain evidence="4">FJAT-27997</strain>
    </source>
</reference>
<dbReference type="Proteomes" id="UP000037146">
    <property type="component" value="Unassembled WGS sequence"/>
</dbReference>
<dbReference type="SMART" id="SM00363">
    <property type="entry name" value="S4"/>
    <property type="match status" value="1"/>
</dbReference>
<dbReference type="GO" id="GO:0003723">
    <property type="term" value="F:RNA binding"/>
    <property type="evidence" value="ECO:0007669"/>
    <property type="project" value="UniProtKB-KW"/>
</dbReference>